<gene>
    <name evidence="3" type="ORF">GPJ59_26290</name>
</gene>
<dbReference type="InterPro" id="IPR001480">
    <property type="entry name" value="Bulb-type_lectin_dom"/>
</dbReference>
<dbReference type="EMBL" id="WTFF01000237">
    <property type="protein sequence ID" value="MBW5485289.1"/>
    <property type="molecule type" value="Genomic_DNA"/>
</dbReference>
<sequence length="291" mass="31481">MRTNRLLGRALVTLLAVTALAPATAATAAPTTDPGQCQSNATAYALDLRPGQRLASGASLVPTPGKTELVMQPDGNLVAYALGNPGGYKLPLWHSGTYGNPGAYALMQEDGNFVIYRQGGGPQTGGAIWHTATYGDRDRSYMSASFADNGLLHVSGRSQYSWWSNTEEQHVRVCSTGIPWYRGFWVQSATVWLVFQKDNNLVMYRKSDGKAIWSSGTYGNRNALTLEMEDNGDLTLHENGQYQTVRWRTGTGGNTGAYALLQDDGNFVVYKQDGGPGKGGALWHTGTYNKV</sequence>
<dbReference type="Gene3D" id="2.90.10.10">
    <property type="entry name" value="Bulb-type lectin domain"/>
    <property type="match status" value="1"/>
</dbReference>
<name>A0ABS6ZCX2_9ACTN</name>
<keyword evidence="1" id="KW-0732">Signal</keyword>
<accession>A0ABS6ZCX2</accession>
<evidence type="ECO:0000313" key="4">
    <source>
        <dbReference type="Proteomes" id="UP000812013"/>
    </source>
</evidence>
<dbReference type="Gene3D" id="2.90.10.30">
    <property type="match status" value="1"/>
</dbReference>
<feature type="domain" description="Bulb-type lectin" evidence="2">
    <location>
        <begin position="45"/>
        <end position="167"/>
    </location>
</feature>
<reference evidence="3 4" key="1">
    <citation type="submission" date="2019-12" db="EMBL/GenBank/DDBJ databases">
        <title>Genome sequence of Streptomyces bambusae.</title>
        <authorList>
            <person name="Bansal K."/>
            <person name="Choksket S."/>
            <person name="Korpole S."/>
            <person name="Patil P.B."/>
        </authorList>
    </citation>
    <scope>NUCLEOTIDE SEQUENCE [LARGE SCALE GENOMIC DNA]</scope>
    <source>
        <strain evidence="3 4">SK60</strain>
    </source>
</reference>
<feature type="domain" description="Bulb-type lectin" evidence="2">
    <location>
        <begin position="169"/>
        <end position="282"/>
    </location>
</feature>
<feature type="signal peptide" evidence="1">
    <location>
        <begin position="1"/>
        <end position="28"/>
    </location>
</feature>
<protein>
    <recommendedName>
        <fullName evidence="2">Bulb-type lectin domain-containing protein</fullName>
    </recommendedName>
</protein>
<dbReference type="SUPFAM" id="SSF51110">
    <property type="entry name" value="alpha-D-mannose-specific plant lectins"/>
    <property type="match status" value="2"/>
</dbReference>
<dbReference type="RefSeq" id="WP_219670194.1">
    <property type="nucleotide sequence ID" value="NZ_WTFF01000237.1"/>
</dbReference>
<evidence type="ECO:0000313" key="3">
    <source>
        <dbReference type="EMBL" id="MBW5485289.1"/>
    </source>
</evidence>
<evidence type="ECO:0000259" key="2">
    <source>
        <dbReference type="PROSITE" id="PS50927"/>
    </source>
</evidence>
<feature type="chain" id="PRO_5046622579" description="Bulb-type lectin domain-containing protein" evidence="1">
    <location>
        <begin position="29"/>
        <end position="291"/>
    </location>
</feature>
<organism evidence="3 4">
    <name type="scientific">Streptomyces bambusae</name>
    <dbReference type="NCBI Taxonomy" id="1550616"/>
    <lineage>
        <taxon>Bacteria</taxon>
        <taxon>Bacillati</taxon>
        <taxon>Actinomycetota</taxon>
        <taxon>Actinomycetes</taxon>
        <taxon>Kitasatosporales</taxon>
        <taxon>Streptomycetaceae</taxon>
        <taxon>Streptomyces</taxon>
    </lineage>
</organism>
<comment type="caution">
    <text evidence="3">The sequence shown here is derived from an EMBL/GenBank/DDBJ whole genome shotgun (WGS) entry which is preliminary data.</text>
</comment>
<evidence type="ECO:0000256" key="1">
    <source>
        <dbReference type="SAM" id="SignalP"/>
    </source>
</evidence>
<dbReference type="InterPro" id="IPR036426">
    <property type="entry name" value="Bulb-type_lectin_dom_sf"/>
</dbReference>
<dbReference type="SMART" id="SM00108">
    <property type="entry name" value="B_lectin"/>
    <property type="match status" value="2"/>
</dbReference>
<dbReference type="PROSITE" id="PS50927">
    <property type="entry name" value="BULB_LECTIN"/>
    <property type="match status" value="2"/>
</dbReference>
<proteinExistence type="predicted"/>
<keyword evidence="4" id="KW-1185">Reference proteome</keyword>
<dbReference type="Proteomes" id="UP000812013">
    <property type="component" value="Unassembled WGS sequence"/>
</dbReference>